<organism evidence="2 3">
    <name type="scientific">Nocardioides aurantiacus</name>
    <dbReference type="NCBI Taxonomy" id="86796"/>
    <lineage>
        <taxon>Bacteria</taxon>
        <taxon>Bacillati</taxon>
        <taxon>Actinomycetota</taxon>
        <taxon>Actinomycetes</taxon>
        <taxon>Propionibacteriales</taxon>
        <taxon>Nocardioidaceae</taxon>
        <taxon>Nocardioides</taxon>
    </lineage>
</organism>
<gene>
    <name evidence="2" type="ORF">EDD33_0178</name>
</gene>
<dbReference type="EMBL" id="RKHO01000001">
    <property type="protein sequence ID" value="ROR89358.1"/>
    <property type="molecule type" value="Genomic_DNA"/>
</dbReference>
<keyword evidence="1" id="KW-0812">Transmembrane</keyword>
<keyword evidence="3" id="KW-1185">Reference proteome</keyword>
<keyword evidence="1" id="KW-1133">Transmembrane helix</keyword>
<evidence type="ECO:0000313" key="3">
    <source>
        <dbReference type="Proteomes" id="UP000281738"/>
    </source>
</evidence>
<comment type="caution">
    <text evidence="2">The sequence shown here is derived from an EMBL/GenBank/DDBJ whole genome shotgun (WGS) entry which is preliminary data.</text>
</comment>
<keyword evidence="1" id="KW-0472">Membrane</keyword>
<dbReference type="AlphaFoldDB" id="A0A3N2CPK5"/>
<evidence type="ECO:0000256" key="1">
    <source>
        <dbReference type="SAM" id="Phobius"/>
    </source>
</evidence>
<evidence type="ECO:0008006" key="4">
    <source>
        <dbReference type="Google" id="ProtNLM"/>
    </source>
</evidence>
<evidence type="ECO:0000313" key="2">
    <source>
        <dbReference type="EMBL" id="ROR89358.1"/>
    </source>
</evidence>
<sequence>MLYVGRVPLPAIIFGSLFLLLLLAAVAIVVNAVRRSRKGQDAVAQRGWTTLPDAADVVAGWDGWPFLRALEPGTARDVVVGHHQGVEFACLRWTQREYSGSEASREDHERYNIVALRTEQTYPHLSVVRGGNRIDPTDQHPGVTAFETGDDRFDRRWQTLGDAEFGRDLLVPEVRAAMDERDHAWVFQPGWVARVVPWSFYAGEDRMLEEIDHLVAPLRLVPNDVWRRHGGAPRFLGSLGHGAGPG</sequence>
<reference evidence="2 3" key="1">
    <citation type="submission" date="2018-11" db="EMBL/GenBank/DDBJ databases">
        <title>Sequencing the genomes of 1000 actinobacteria strains.</title>
        <authorList>
            <person name="Klenk H.-P."/>
        </authorList>
    </citation>
    <scope>NUCLEOTIDE SEQUENCE [LARGE SCALE GENOMIC DNA]</scope>
    <source>
        <strain evidence="2 3">DSM 12652</strain>
    </source>
</reference>
<feature type="transmembrane region" description="Helical" evidence="1">
    <location>
        <begin position="12"/>
        <end position="33"/>
    </location>
</feature>
<accession>A0A3N2CPK5</accession>
<dbReference type="Proteomes" id="UP000281738">
    <property type="component" value="Unassembled WGS sequence"/>
</dbReference>
<proteinExistence type="predicted"/>
<name>A0A3N2CPK5_9ACTN</name>
<protein>
    <recommendedName>
        <fullName evidence="4">DUF3137 domain-containing protein</fullName>
    </recommendedName>
</protein>